<keyword evidence="1" id="KW-0315">Glutamine amidotransferase</keyword>
<dbReference type="EMBL" id="NOXT01000121">
    <property type="protein sequence ID" value="OYQ25760.1"/>
    <property type="molecule type" value="Genomic_DNA"/>
</dbReference>
<dbReference type="RefSeq" id="WP_094474709.1">
    <property type="nucleotide sequence ID" value="NZ_NOXT01000121.1"/>
</dbReference>
<accession>A0A255YBC3</accession>
<keyword evidence="4" id="KW-1185">Reference proteome</keyword>
<reference evidence="3 4" key="1">
    <citation type="submission" date="2017-07" db="EMBL/GenBank/DDBJ databases">
        <title>Sandarakinorhabdus cyanobacteriorum sp. nov., a novel bacterium isolated from cyanobacterial aggregates in a eutrophic lake.</title>
        <authorList>
            <person name="Cai H."/>
        </authorList>
    </citation>
    <scope>NUCLEOTIDE SEQUENCE [LARGE SCALE GENOMIC DNA]</scope>
    <source>
        <strain evidence="3 4">TH057</strain>
    </source>
</reference>
<dbReference type="InterPro" id="IPR052373">
    <property type="entry name" value="Gamma-glu_amide_hydrolase"/>
</dbReference>
<proteinExistence type="predicted"/>
<dbReference type="Proteomes" id="UP000216991">
    <property type="component" value="Unassembled WGS sequence"/>
</dbReference>
<dbReference type="InterPro" id="IPR026869">
    <property type="entry name" value="EgtC-like"/>
</dbReference>
<evidence type="ECO:0000256" key="1">
    <source>
        <dbReference type="ARBA" id="ARBA00022962"/>
    </source>
</evidence>
<sequence length="301" mass="32792">MCRMLGYVGAPVLLEHLVVRPDNALLNQTTDAQLLAMLNLAGFGLAAWNDDLNDPHLPLTFHSTNVAVFDANLRALAARLKVRSLVAHLRGVPLDGSATINQQSLHPFHLAGSPLVLAHNGDLAEFGRMRAALWPHIKPDVAKAMTALTDSAFLHALVLSNVEDPAGPFTTDAIFRAVNAAFRTIRRVRADHGITRSSSVNLVVSDGRALVATRFTFDFGRFEKPPFQGGIEFLSQWFTIGERYGFRDGEWKMAGEGGAGTLVASEPLTRDVSTWVEVPEYGALLVDGGDTPRRRIVMIDC</sequence>
<comment type="caution">
    <text evidence="3">The sequence shown here is derived from an EMBL/GenBank/DDBJ whole genome shotgun (WGS) entry which is preliminary data.</text>
</comment>
<dbReference type="Gene3D" id="3.60.20.10">
    <property type="entry name" value="Glutamine Phosphoribosylpyrophosphate, subunit 1, domain 1"/>
    <property type="match status" value="1"/>
</dbReference>
<organism evidence="3 4">
    <name type="scientific">Sandarakinorhabdus cyanobacteriorum</name>
    <dbReference type="NCBI Taxonomy" id="1981098"/>
    <lineage>
        <taxon>Bacteria</taxon>
        <taxon>Pseudomonadati</taxon>
        <taxon>Pseudomonadota</taxon>
        <taxon>Alphaproteobacteria</taxon>
        <taxon>Sphingomonadales</taxon>
        <taxon>Sphingosinicellaceae</taxon>
        <taxon>Sandarakinorhabdus</taxon>
    </lineage>
</organism>
<dbReference type="AlphaFoldDB" id="A0A255YBC3"/>
<dbReference type="Pfam" id="PF13230">
    <property type="entry name" value="GATase_4"/>
    <property type="match status" value="1"/>
</dbReference>
<dbReference type="PANTHER" id="PTHR43187">
    <property type="entry name" value="GLUTAMINE AMIDOTRANSFERASE DUG3-RELATED"/>
    <property type="match status" value="1"/>
</dbReference>
<evidence type="ECO:0000259" key="2">
    <source>
        <dbReference type="PROSITE" id="PS51278"/>
    </source>
</evidence>
<dbReference type="SUPFAM" id="SSF56235">
    <property type="entry name" value="N-terminal nucleophile aminohydrolases (Ntn hydrolases)"/>
    <property type="match status" value="1"/>
</dbReference>
<dbReference type="InterPro" id="IPR029055">
    <property type="entry name" value="Ntn_hydrolases_N"/>
</dbReference>
<name>A0A255YBC3_9SPHN</name>
<evidence type="ECO:0000313" key="4">
    <source>
        <dbReference type="Proteomes" id="UP000216991"/>
    </source>
</evidence>
<dbReference type="PANTHER" id="PTHR43187:SF1">
    <property type="entry name" value="GLUTAMINE AMIDOTRANSFERASE DUG3-RELATED"/>
    <property type="match status" value="1"/>
</dbReference>
<dbReference type="InterPro" id="IPR017932">
    <property type="entry name" value="GATase_2_dom"/>
</dbReference>
<dbReference type="PROSITE" id="PS51278">
    <property type="entry name" value="GATASE_TYPE_2"/>
    <property type="match status" value="1"/>
</dbReference>
<gene>
    <name evidence="3" type="ORF">CHU93_13645</name>
</gene>
<evidence type="ECO:0000313" key="3">
    <source>
        <dbReference type="EMBL" id="OYQ25760.1"/>
    </source>
</evidence>
<dbReference type="OrthoDB" id="9804310at2"/>
<protein>
    <recommendedName>
        <fullName evidence="2">Glutamine amidotransferase type-2 domain-containing protein</fullName>
    </recommendedName>
</protein>
<dbReference type="CDD" id="cd01908">
    <property type="entry name" value="YafJ"/>
    <property type="match status" value="1"/>
</dbReference>
<feature type="domain" description="Glutamine amidotransferase type-2" evidence="2">
    <location>
        <begin position="2"/>
        <end position="301"/>
    </location>
</feature>